<dbReference type="Pfam" id="PF22187">
    <property type="entry name" value="DUF6946"/>
    <property type="match status" value="1"/>
</dbReference>
<protein>
    <recommendedName>
        <fullName evidence="1">DUF6946 domain-containing protein</fullName>
    </recommendedName>
</protein>
<dbReference type="InterPro" id="IPR054024">
    <property type="entry name" value="DUF6946"/>
</dbReference>
<sequence>MSNIYIKSNSVEDWRTLLADCEKHWKTGYSAKSLAYSWEDRDGFPKKVRGVFDNCRFDNIESLELLYAFPEYKISLPGGIRPSQNDLYVLAKNNKGLMTIMVEGKVEETFDKIISEWAKNKSNGMNNERLHFLIEKLKLTDKKEKIPKIRYQLLHRTVSAIIEAERIGASQAMILVHSFSKIDSGINDFKNFANLFGVKVGINDVQGPALINDIEVYFSWVKGDEVYLTM</sequence>
<proteinExistence type="predicted"/>
<organism evidence="2 3">
    <name type="scientific">Halanaerobium hydrogeniformans</name>
    <name type="common">Halanaerobium sp. (strain sapolanicus)</name>
    <dbReference type="NCBI Taxonomy" id="656519"/>
    <lineage>
        <taxon>Bacteria</taxon>
        <taxon>Bacillati</taxon>
        <taxon>Bacillota</taxon>
        <taxon>Clostridia</taxon>
        <taxon>Halanaerobiales</taxon>
        <taxon>Halanaerobiaceae</taxon>
        <taxon>Halanaerobium</taxon>
    </lineage>
</organism>
<evidence type="ECO:0000313" key="2">
    <source>
        <dbReference type="EMBL" id="ADQ13576.1"/>
    </source>
</evidence>
<keyword evidence="3" id="KW-1185">Reference proteome</keyword>
<dbReference type="RefSeq" id="WP_013404682.1">
    <property type="nucleotide sequence ID" value="NC_014654.1"/>
</dbReference>
<dbReference type="Proteomes" id="UP000007434">
    <property type="component" value="Chromosome"/>
</dbReference>
<dbReference type="EMBL" id="CP002304">
    <property type="protein sequence ID" value="ADQ13576.1"/>
    <property type="molecule type" value="Genomic_DNA"/>
</dbReference>
<accession>E4RNA8</accession>
<reference evidence="2 3" key="1">
    <citation type="submission" date="2010-11" db="EMBL/GenBank/DDBJ databases">
        <title>Complete sequence of Halanaerobium sp. sapolanicus.</title>
        <authorList>
            <consortium name="US DOE Joint Genome Institute"/>
            <person name="Lucas S."/>
            <person name="Copeland A."/>
            <person name="Lapidus A."/>
            <person name="Cheng J.-F."/>
            <person name="Bruce D."/>
            <person name="Goodwin L."/>
            <person name="Pitluck S."/>
            <person name="Davenport K."/>
            <person name="Detter J.C."/>
            <person name="Han C."/>
            <person name="Tapia R."/>
            <person name="Land M."/>
            <person name="Hauser L."/>
            <person name="Jeffries C."/>
            <person name="Kyrpides N."/>
            <person name="Ivanova N."/>
            <person name="Mikhailova N."/>
            <person name="Begemann M.B."/>
            <person name="Mormile M.R."/>
            <person name="Wall J.D."/>
            <person name="Elias D.A."/>
            <person name="Woyke T."/>
        </authorList>
    </citation>
    <scope>NUCLEOTIDE SEQUENCE [LARGE SCALE GENOMIC DNA]</scope>
    <source>
        <strain evidence="3">sapolanicus</strain>
    </source>
</reference>
<evidence type="ECO:0000313" key="3">
    <source>
        <dbReference type="Proteomes" id="UP000007434"/>
    </source>
</evidence>
<feature type="domain" description="DUF6946" evidence="1">
    <location>
        <begin position="8"/>
        <end position="224"/>
    </location>
</feature>
<dbReference type="HOGENOM" id="CLU_1203470_0_0_9"/>
<gene>
    <name evidence="2" type="ordered locus">Halsa_0082</name>
</gene>
<reference evidence="2 3" key="2">
    <citation type="journal article" date="2011" name="J. Bacteriol.">
        <title>Complete Genome Sequence of the Haloalkaliphilic, Hydrogen Producing Halanaerobium hydrogenoformans.</title>
        <authorList>
            <person name="Brown S.D."/>
            <person name="Begemann M.B."/>
            <person name="Mormile M.R."/>
            <person name="Wall J.D."/>
            <person name="Han C.S."/>
            <person name="Goodwin L.A."/>
            <person name="Pitluck S."/>
            <person name="Land M.L."/>
            <person name="Hauser L.J."/>
            <person name="Elias D.A."/>
        </authorList>
    </citation>
    <scope>NUCLEOTIDE SEQUENCE [LARGE SCALE GENOMIC DNA]</scope>
    <source>
        <strain evidence="3">sapolanicus</strain>
    </source>
</reference>
<dbReference type="OrthoDB" id="2844408at2"/>
<dbReference type="STRING" id="656519.Halsa_0082"/>
<dbReference type="KEGG" id="has:Halsa_0082"/>
<evidence type="ECO:0000259" key="1">
    <source>
        <dbReference type="Pfam" id="PF22187"/>
    </source>
</evidence>
<dbReference type="eggNOG" id="ENOG5031UCY">
    <property type="taxonomic scope" value="Bacteria"/>
</dbReference>
<name>E4RNA8_HALHG</name>
<dbReference type="AlphaFoldDB" id="E4RNA8"/>